<name>A0A9P6ASI9_9AGAM</name>
<comment type="caution">
    <text evidence="1">The sequence shown here is derived from an EMBL/GenBank/DDBJ whole genome shotgun (WGS) entry which is preliminary data.</text>
</comment>
<organism evidence="1 2">
    <name type="scientific">Hydnum rufescens UP504</name>
    <dbReference type="NCBI Taxonomy" id="1448309"/>
    <lineage>
        <taxon>Eukaryota</taxon>
        <taxon>Fungi</taxon>
        <taxon>Dikarya</taxon>
        <taxon>Basidiomycota</taxon>
        <taxon>Agaricomycotina</taxon>
        <taxon>Agaricomycetes</taxon>
        <taxon>Cantharellales</taxon>
        <taxon>Hydnaceae</taxon>
        <taxon>Hydnum</taxon>
    </lineage>
</organism>
<keyword evidence="2" id="KW-1185">Reference proteome</keyword>
<dbReference type="EMBL" id="MU129008">
    <property type="protein sequence ID" value="KAF9510884.1"/>
    <property type="molecule type" value="Genomic_DNA"/>
</dbReference>
<reference evidence="1" key="1">
    <citation type="journal article" date="2020" name="Nat. Commun.">
        <title>Large-scale genome sequencing of mycorrhizal fungi provides insights into the early evolution of symbiotic traits.</title>
        <authorList>
            <person name="Miyauchi S."/>
            <person name="Kiss E."/>
            <person name="Kuo A."/>
            <person name="Drula E."/>
            <person name="Kohler A."/>
            <person name="Sanchez-Garcia M."/>
            <person name="Morin E."/>
            <person name="Andreopoulos B."/>
            <person name="Barry K.W."/>
            <person name="Bonito G."/>
            <person name="Buee M."/>
            <person name="Carver A."/>
            <person name="Chen C."/>
            <person name="Cichocki N."/>
            <person name="Clum A."/>
            <person name="Culley D."/>
            <person name="Crous P.W."/>
            <person name="Fauchery L."/>
            <person name="Girlanda M."/>
            <person name="Hayes R.D."/>
            <person name="Keri Z."/>
            <person name="LaButti K."/>
            <person name="Lipzen A."/>
            <person name="Lombard V."/>
            <person name="Magnuson J."/>
            <person name="Maillard F."/>
            <person name="Murat C."/>
            <person name="Nolan M."/>
            <person name="Ohm R.A."/>
            <person name="Pangilinan J."/>
            <person name="Pereira M.F."/>
            <person name="Perotto S."/>
            <person name="Peter M."/>
            <person name="Pfister S."/>
            <person name="Riley R."/>
            <person name="Sitrit Y."/>
            <person name="Stielow J.B."/>
            <person name="Szollosi G."/>
            <person name="Zifcakova L."/>
            <person name="Stursova M."/>
            <person name="Spatafora J.W."/>
            <person name="Tedersoo L."/>
            <person name="Vaario L.M."/>
            <person name="Yamada A."/>
            <person name="Yan M."/>
            <person name="Wang P."/>
            <person name="Xu J."/>
            <person name="Bruns T."/>
            <person name="Baldrian P."/>
            <person name="Vilgalys R."/>
            <person name="Dunand C."/>
            <person name="Henrissat B."/>
            <person name="Grigoriev I.V."/>
            <person name="Hibbett D."/>
            <person name="Nagy L.G."/>
            <person name="Martin F.M."/>
        </authorList>
    </citation>
    <scope>NUCLEOTIDE SEQUENCE</scope>
    <source>
        <strain evidence="1">UP504</strain>
    </source>
</reference>
<proteinExistence type="predicted"/>
<dbReference type="AlphaFoldDB" id="A0A9P6ASI9"/>
<evidence type="ECO:0000313" key="2">
    <source>
        <dbReference type="Proteomes" id="UP000886523"/>
    </source>
</evidence>
<accession>A0A9P6ASI9</accession>
<gene>
    <name evidence="1" type="ORF">BS47DRAFT_36148</name>
</gene>
<dbReference type="Proteomes" id="UP000886523">
    <property type="component" value="Unassembled WGS sequence"/>
</dbReference>
<protein>
    <submittedName>
        <fullName evidence="1">Uncharacterized protein</fullName>
    </submittedName>
</protein>
<evidence type="ECO:0000313" key="1">
    <source>
        <dbReference type="EMBL" id="KAF9510884.1"/>
    </source>
</evidence>
<sequence length="127" mass="14610">MPRFRSYVSREYSPPFSRRQHWHSDMIFALLPFFSCSLTWCHYKTAGLGSPNNKDKDIFHSSRCSLYLSSRGSPIFRIRPIRLVIRGDSSLTLVYMHLITPRVLSNHRADSSVLIGSLRNCISCLCA</sequence>